<accession>A0ABT9H0C4</accession>
<evidence type="ECO:0000259" key="5">
    <source>
        <dbReference type="Pfam" id="PF00535"/>
    </source>
</evidence>
<evidence type="ECO:0000256" key="1">
    <source>
        <dbReference type="ARBA" id="ARBA00006739"/>
    </source>
</evidence>
<feature type="transmembrane region" description="Helical" evidence="4">
    <location>
        <begin position="6"/>
        <end position="27"/>
    </location>
</feature>
<dbReference type="PANTHER" id="PTHR43630:SF1">
    <property type="entry name" value="POLY-BETA-1,6-N-ACETYL-D-GLUCOSAMINE SYNTHASE"/>
    <property type="match status" value="1"/>
</dbReference>
<reference evidence="6 7" key="1">
    <citation type="submission" date="2023-08" db="EMBL/GenBank/DDBJ databases">
        <authorList>
            <person name="Joshi A."/>
            <person name="Thite S."/>
        </authorList>
    </citation>
    <scope>NUCLEOTIDE SEQUENCE [LARGE SCALE GENOMIC DNA]</scope>
    <source>
        <strain evidence="6 7">AC40</strain>
    </source>
</reference>
<dbReference type="PANTHER" id="PTHR43630">
    <property type="entry name" value="POLY-BETA-1,6-N-ACETYL-D-GLUCOSAMINE SYNTHASE"/>
    <property type="match status" value="1"/>
</dbReference>
<comment type="similarity">
    <text evidence="1">Belongs to the glycosyltransferase 2 family.</text>
</comment>
<feature type="transmembrane region" description="Helical" evidence="4">
    <location>
        <begin position="338"/>
        <end position="359"/>
    </location>
</feature>
<keyword evidence="4" id="KW-0812">Transmembrane</keyword>
<name>A0ABT9H0C4_9GAMM</name>
<dbReference type="InterPro" id="IPR029044">
    <property type="entry name" value="Nucleotide-diphossugar_trans"/>
</dbReference>
<dbReference type="SUPFAM" id="SSF53448">
    <property type="entry name" value="Nucleotide-diphospho-sugar transferases"/>
    <property type="match status" value="1"/>
</dbReference>
<keyword evidence="4" id="KW-0472">Membrane</keyword>
<evidence type="ECO:0000313" key="6">
    <source>
        <dbReference type="EMBL" id="MDP4536380.1"/>
    </source>
</evidence>
<keyword evidence="7" id="KW-1185">Reference proteome</keyword>
<keyword evidence="4" id="KW-1133">Transmembrane helix</keyword>
<gene>
    <name evidence="6" type="ORF">Q3O60_09275</name>
</gene>
<keyword evidence="2" id="KW-0328">Glycosyltransferase</keyword>
<dbReference type="InterPro" id="IPR001173">
    <property type="entry name" value="Glyco_trans_2-like"/>
</dbReference>
<dbReference type="EMBL" id="JAUZVZ010000011">
    <property type="protein sequence ID" value="MDP4536380.1"/>
    <property type="molecule type" value="Genomic_DNA"/>
</dbReference>
<comment type="caution">
    <text evidence="6">The sequence shown here is derived from an EMBL/GenBank/DDBJ whole genome shotgun (WGS) entry which is preliminary data.</text>
</comment>
<feature type="domain" description="Glycosyltransferase 2-like" evidence="5">
    <location>
        <begin position="45"/>
        <end position="177"/>
    </location>
</feature>
<dbReference type="CDD" id="cd06439">
    <property type="entry name" value="CESA_like_1"/>
    <property type="match status" value="1"/>
</dbReference>
<evidence type="ECO:0000313" key="7">
    <source>
        <dbReference type="Proteomes" id="UP001231616"/>
    </source>
</evidence>
<evidence type="ECO:0000256" key="4">
    <source>
        <dbReference type="SAM" id="Phobius"/>
    </source>
</evidence>
<evidence type="ECO:0000256" key="2">
    <source>
        <dbReference type="ARBA" id="ARBA00022676"/>
    </source>
</evidence>
<sequence>MEVLFWFSVSVLLYTYLIYPILLKCFVTPKVSKPQQPESWPSVDVILSAYNEESCIAERLHNLLQQDYSGQYRILVASDGSHDQTGELIESETDPRVQAYVFTENRGKVTVLNELVAQSDADILVFTDANTFFETDTVRQLVMTFHGNVGAVCGELHLYTDAGNQNSDGLYWRYEQFLKQSESALGALLGANGAVYAIKRSLYQPLPKSTVVDDFCIVMNIKRQGYDVVYNDAAKAKEEVAPSLKDEYGRRVRIGLGNYRAFVQNLWALSPSRGILSWCYWSHKVLRWFGPHWLLLALIANSALIMNPLYQFTMVGQLLFYAIAWFGHRKISQNKPIASWISIITFFVSMNMALGQGFLRFLQGNQQGAWKRTARHGEFK</sequence>
<dbReference type="RefSeq" id="WP_305893646.1">
    <property type="nucleotide sequence ID" value="NZ_JAUZVZ010000011.1"/>
</dbReference>
<organism evidence="6 7">
    <name type="scientific">Alkalimonas collagenimarina</name>
    <dbReference type="NCBI Taxonomy" id="400390"/>
    <lineage>
        <taxon>Bacteria</taxon>
        <taxon>Pseudomonadati</taxon>
        <taxon>Pseudomonadota</taxon>
        <taxon>Gammaproteobacteria</taxon>
        <taxon>Alkalimonas</taxon>
    </lineage>
</organism>
<proteinExistence type="inferred from homology"/>
<protein>
    <submittedName>
        <fullName evidence="6">Glycosyltransferase family 2 protein</fullName>
    </submittedName>
</protein>
<dbReference type="Gene3D" id="3.90.550.10">
    <property type="entry name" value="Spore Coat Polysaccharide Biosynthesis Protein SpsA, Chain A"/>
    <property type="match status" value="1"/>
</dbReference>
<dbReference type="Pfam" id="PF00535">
    <property type="entry name" value="Glycos_transf_2"/>
    <property type="match status" value="1"/>
</dbReference>
<keyword evidence="3" id="KW-0808">Transferase</keyword>
<dbReference type="Proteomes" id="UP001231616">
    <property type="component" value="Unassembled WGS sequence"/>
</dbReference>
<evidence type="ECO:0000256" key="3">
    <source>
        <dbReference type="ARBA" id="ARBA00022679"/>
    </source>
</evidence>
<feature type="transmembrane region" description="Helical" evidence="4">
    <location>
        <begin position="309"/>
        <end position="326"/>
    </location>
</feature>